<dbReference type="SUPFAM" id="SSF103190">
    <property type="entry name" value="Sensory domain-like"/>
    <property type="match status" value="1"/>
</dbReference>
<evidence type="ECO:0000313" key="3">
    <source>
        <dbReference type="Proteomes" id="UP000236745"/>
    </source>
</evidence>
<dbReference type="PANTHER" id="PTHR33121:SF82">
    <property type="entry name" value="SIGNAL TRANSDUCTION PROTEIN CONTAINING A EAL DOMAIN"/>
    <property type="match status" value="1"/>
</dbReference>
<dbReference type="SUPFAM" id="SSF141868">
    <property type="entry name" value="EAL domain-like"/>
    <property type="match status" value="1"/>
</dbReference>
<dbReference type="OrthoDB" id="1673646at2"/>
<dbReference type="Pfam" id="PF10388">
    <property type="entry name" value="YkuI_C"/>
    <property type="match status" value="1"/>
</dbReference>
<dbReference type="CDD" id="cd01948">
    <property type="entry name" value="EAL"/>
    <property type="match status" value="1"/>
</dbReference>
<dbReference type="InterPro" id="IPR050706">
    <property type="entry name" value="Cyclic-di-GMP_PDE-like"/>
</dbReference>
<gene>
    <name evidence="2" type="ORF">SAMN05444390_1011381</name>
</gene>
<dbReference type="InterPro" id="IPR029151">
    <property type="entry name" value="Sensor-like_sf"/>
</dbReference>
<dbReference type="Gene3D" id="3.30.450.20">
    <property type="entry name" value="PAS domain"/>
    <property type="match status" value="1"/>
</dbReference>
<dbReference type="InterPro" id="IPR001633">
    <property type="entry name" value="EAL_dom"/>
</dbReference>
<dbReference type="InterPro" id="IPR035919">
    <property type="entry name" value="EAL_sf"/>
</dbReference>
<evidence type="ECO:0000259" key="1">
    <source>
        <dbReference type="PROSITE" id="PS50883"/>
    </source>
</evidence>
<dbReference type="Gene3D" id="3.20.20.450">
    <property type="entry name" value="EAL domain"/>
    <property type="match status" value="1"/>
</dbReference>
<evidence type="ECO:0000313" key="2">
    <source>
        <dbReference type="EMBL" id="SEG10882.1"/>
    </source>
</evidence>
<organism evidence="2 3">
    <name type="scientific">Marinobacterium lutimaris</name>
    <dbReference type="NCBI Taxonomy" id="568106"/>
    <lineage>
        <taxon>Bacteria</taxon>
        <taxon>Pseudomonadati</taxon>
        <taxon>Pseudomonadota</taxon>
        <taxon>Gammaproteobacteria</taxon>
        <taxon>Oceanospirillales</taxon>
        <taxon>Oceanospirillaceae</taxon>
        <taxon>Marinobacterium</taxon>
    </lineage>
</organism>
<proteinExistence type="predicted"/>
<dbReference type="SMART" id="SM00052">
    <property type="entry name" value="EAL"/>
    <property type="match status" value="1"/>
</dbReference>
<dbReference type="AlphaFoldDB" id="A0A1H5XGK9"/>
<reference evidence="2 3" key="1">
    <citation type="submission" date="2016-10" db="EMBL/GenBank/DDBJ databases">
        <authorList>
            <person name="de Groot N.N."/>
        </authorList>
    </citation>
    <scope>NUCLEOTIDE SEQUENCE [LARGE SCALE GENOMIC DNA]</scope>
    <source>
        <strain evidence="2 3">DSM 22012</strain>
    </source>
</reference>
<accession>A0A1H5XGK9</accession>
<name>A0A1H5XGK9_9GAMM</name>
<dbReference type="InterPro" id="IPR018842">
    <property type="entry name" value="YkuI_C"/>
</dbReference>
<keyword evidence="3" id="KW-1185">Reference proteome</keyword>
<dbReference type="EMBL" id="FNVQ01000001">
    <property type="protein sequence ID" value="SEG10882.1"/>
    <property type="molecule type" value="Genomic_DNA"/>
</dbReference>
<dbReference type="RefSeq" id="WP_104002290.1">
    <property type="nucleotide sequence ID" value="NZ_FNVQ01000001.1"/>
</dbReference>
<protein>
    <submittedName>
        <fullName evidence="2">EAL domain, c-di-GMP-specific phosphodiesterase class I (Or its enzymatically inactive variant)</fullName>
    </submittedName>
</protein>
<feature type="domain" description="EAL" evidence="1">
    <location>
        <begin position="1"/>
        <end position="251"/>
    </location>
</feature>
<sequence length="415" mass="46742">MQKDTNSTITSNNVFPWFQPVVDVATGTIIGYEALARRYNEQGEVVSAAHLLRADNSSSPEQRLELDRSLRVQALKMFAAKAEAGQVLALNLSPEWIDSLESFENLPTLDMIREAGVKPEQVLLEITEINGDIDRIRELATLYRKAGVRVAYDDFGAGFQQLDRLMAFTPDVIKVDIRMFSAGEITHQKRALMQMVGDLGARMGCKVVFEGVETEDEFFLALHCNASHIQGFLFSPAQAELAPRECFKAQVKGLLENHLDLAIDETARRQFHHEGLKSELMALRELLLAGGDTHLSSFRPDPDILRFYICDRQGNQISPNWSFKDEQWCADERVIGANWSWRPYFYQLVGSDDYNTRVMSSTSYSDISTGRVCHTLSLALDERRVLLVDVVDRAQSPRPMSALIACQSDRMPSLS</sequence>
<dbReference type="PANTHER" id="PTHR33121">
    <property type="entry name" value="CYCLIC DI-GMP PHOSPHODIESTERASE PDEF"/>
    <property type="match status" value="1"/>
</dbReference>
<dbReference type="GO" id="GO:0071111">
    <property type="term" value="F:cyclic-guanylate-specific phosphodiesterase activity"/>
    <property type="evidence" value="ECO:0007669"/>
    <property type="project" value="InterPro"/>
</dbReference>
<dbReference type="Pfam" id="PF00563">
    <property type="entry name" value="EAL"/>
    <property type="match status" value="1"/>
</dbReference>
<dbReference type="Proteomes" id="UP000236745">
    <property type="component" value="Unassembled WGS sequence"/>
</dbReference>
<dbReference type="PROSITE" id="PS50883">
    <property type="entry name" value="EAL"/>
    <property type="match status" value="1"/>
</dbReference>